<dbReference type="AlphaFoldDB" id="A0A382R8G6"/>
<gene>
    <name evidence="2" type="ORF">METZ01_LOCUS346867</name>
</gene>
<keyword evidence="1" id="KW-0812">Transmembrane</keyword>
<accession>A0A382R8G6</accession>
<keyword evidence="1" id="KW-0472">Membrane</keyword>
<sequence>MLNRTKHLIKICLSWCLIFLFLLLAAPAKAQFIGLNVDLAIAYSAAPGSVSGGSVGITHPVPLFPNLGVSRINFQEKQTKTSTSSSSNTLSLVTDTKIETVNFFYNIPFPVVSIALGIGAGVMKTN</sequence>
<reference evidence="2" key="1">
    <citation type="submission" date="2018-05" db="EMBL/GenBank/DDBJ databases">
        <authorList>
            <person name="Lanie J.A."/>
            <person name="Ng W.-L."/>
            <person name="Kazmierczak K.M."/>
            <person name="Andrzejewski T.M."/>
            <person name="Davidsen T.M."/>
            <person name="Wayne K.J."/>
            <person name="Tettelin H."/>
            <person name="Glass J.I."/>
            <person name="Rusch D."/>
            <person name="Podicherti R."/>
            <person name="Tsui H.-C.T."/>
            <person name="Winkler M.E."/>
        </authorList>
    </citation>
    <scope>NUCLEOTIDE SEQUENCE</scope>
</reference>
<dbReference type="EMBL" id="UINC01119881">
    <property type="protein sequence ID" value="SVC94013.1"/>
    <property type="molecule type" value="Genomic_DNA"/>
</dbReference>
<name>A0A382R8G6_9ZZZZ</name>
<feature type="non-terminal residue" evidence="2">
    <location>
        <position position="126"/>
    </location>
</feature>
<protein>
    <recommendedName>
        <fullName evidence="3">Outer membrane protein beta-barrel domain-containing protein</fullName>
    </recommendedName>
</protein>
<proteinExistence type="predicted"/>
<keyword evidence="1" id="KW-1133">Transmembrane helix</keyword>
<evidence type="ECO:0008006" key="3">
    <source>
        <dbReference type="Google" id="ProtNLM"/>
    </source>
</evidence>
<evidence type="ECO:0000256" key="1">
    <source>
        <dbReference type="SAM" id="Phobius"/>
    </source>
</evidence>
<feature type="transmembrane region" description="Helical" evidence="1">
    <location>
        <begin position="103"/>
        <end position="123"/>
    </location>
</feature>
<evidence type="ECO:0000313" key="2">
    <source>
        <dbReference type="EMBL" id="SVC94013.1"/>
    </source>
</evidence>
<organism evidence="2">
    <name type="scientific">marine metagenome</name>
    <dbReference type="NCBI Taxonomy" id="408172"/>
    <lineage>
        <taxon>unclassified sequences</taxon>
        <taxon>metagenomes</taxon>
        <taxon>ecological metagenomes</taxon>
    </lineage>
</organism>